<dbReference type="InterPro" id="IPR015928">
    <property type="entry name" value="Aconitase/3IPM_dehydase_swvl"/>
</dbReference>
<dbReference type="EMBL" id="QAYG01000001">
    <property type="protein sequence ID" value="PTW63501.1"/>
    <property type="molecule type" value="Genomic_DNA"/>
</dbReference>
<dbReference type="NCBIfam" id="TIGR01341">
    <property type="entry name" value="aconitase_1"/>
    <property type="match status" value="1"/>
</dbReference>
<dbReference type="PRINTS" id="PR00415">
    <property type="entry name" value="ACONITASE"/>
</dbReference>
<comment type="function">
    <text evidence="3">Involved in the catabolism of short chain fatty acids (SCFA) via the tricarboxylic acid (TCA)(acetyl degradation route) and probably the 2-methylcitrate cycle I (propionate degradation route). Catalyzes the reversible isomerization of citrate to isocitrate via cis-aconitate. Could catalyze the hydration of 2-methyl-cis-aconitate to yield (2R,3S)-2-methylisocitrate. The apo form of AcnA functions as a RNA-binding regulatory protein.</text>
</comment>
<organism evidence="19 20">
    <name type="scientific">Breoghania corrubedonensis</name>
    <dbReference type="NCBI Taxonomy" id="665038"/>
    <lineage>
        <taxon>Bacteria</taxon>
        <taxon>Pseudomonadati</taxon>
        <taxon>Pseudomonadota</taxon>
        <taxon>Alphaproteobacteria</taxon>
        <taxon>Hyphomicrobiales</taxon>
        <taxon>Stappiaceae</taxon>
        <taxon>Breoghania</taxon>
    </lineage>
</organism>
<dbReference type="Gene3D" id="3.30.499.10">
    <property type="entry name" value="Aconitase, domain 3"/>
    <property type="match status" value="2"/>
</dbReference>
<dbReference type="GO" id="GO:0003723">
    <property type="term" value="F:RNA binding"/>
    <property type="evidence" value="ECO:0007669"/>
    <property type="project" value="UniProtKB-KW"/>
</dbReference>
<evidence type="ECO:0000259" key="18">
    <source>
        <dbReference type="Pfam" id="PF00694"/>
    </source>
</evidence>
<evidence type="ECO:0000256" key="3">
    <source>
        <dbReference type="ARBA" id="ARBA00002737"/>
    </source>
</evidence>
<dbReference type="Gene3D" id="6.10.190.10">
    <property type="match status" value="1"/>
</dbReference>
<sequence>MTKSLDTFKCRKTLSVGDKTYTYFSLPDAEANGLEGISKLPFSLKVLLENLLRFEDGRTVTADDIRAIAGWLGTRKSSHEIAYRPARVLMQDFTGVPAVVDLAAMRDAATKLGGDPKKVNPLVPVDLVIDHSVMVDYFGTTAAFTQNVEREYERNGERYEFLRWGQSAFDNFRAVPPGTGICHQVNLEYLAQTVWTKDEDGETIAYPDTLVGTDSHTTMVNGLAVLGWGVGGIEAEAAMLGQPISMLIPEVIGFRLDGELSEGVTATDLVLTVVEMLRKKGVVGKFVEFYGPGLDNLSLEDAATIANMAPEYGATCGFFPVDGDTLEYLTSTGRANDRVALVEAYARAQGMFRDTHSEPVFTDTLQLDLSSVVPSIAGPKRPQDRVALDVAPEGFAKVMEEEFKKADELGKRFAVPGRNHDIGHGDVVIAAITSCTNTSNPSVLIGAGLVARNALAKGLKVKPWVKTSLAPGSQVVTEYLKKADLQKDLDALGFDLVGYGCTTCIGNSGPLPEEISQSINDNDLVACSVLSGNRNFEGRVNPDVRANYLASPPLVVAYAIAGSLNVNLARDPLGEDQDGKPVFLKDIWPTSKEIADLIRTSITEEMFRERYGDVFKGDEHWQGIKVEGGLTYDWPATSTYVQNPPYFEGMTMEPKPLEDVENAAVLGLFLDSITTDHISPAGSIKAESPAGQYLIDHQVRPVDFNSYGSRRGNHEVMMRGTFANIRIKNQMVPGVEGGVTMKDGESKWIYDAAMEYRDAGQPLVIFAGKEYGTGSSRDWAAKGTRLLGVRAVIAQSFERIHRSNLVGMGVLPLTFKDGESWQSHGITGKEKVSIKGVADLKPRQMMPVEVEYEDGAKKTIEVLCRIDTVDELDYIKAGGILHYVLRNLVA</sequence>
<evidence type="ECO:0000256" key="2">
    <source>
        <dbReference type="ARBA" id="ARBA00001966"/>
    </source>
</evidence>
<keyword evidence="20" id="KW-1185">Reference proteome</keyword>
<evidence type="ECO:0000259" key="17">
    <source>
        <dbReference type="Pfam" id="PF00330"/>
    </source>
</evidence>
<feature type="domain" description="Aconitase A/isopropylmalate dehydratase small subunit swivel" evidence="18">
    <location>
        <begin position="693"/>
        <end position="817"/>
    </location>
</feature>
<keyword evidence="12 16" id="KW-0408">Iron</keyword>
<evidence type="ECO:0000256" key="11">
    <source>
        <dbReference type="ARBA" id="ARBA00022884"/>
    </source>
</evidence>
<dbReference type="PROSITE" id="PS01244">
    <property type="entry name" value="ACONITASE_2"/>
    <property type="match status" value="1"/>
</dbReference>
<comment type="subunit">
    <text evidence="7">Monomer.</text>
</comment>
<evidence type="ECO:0000256" key="4">
    <source>
        <dbReference type="ARBA" id="ARBA00004717"/>
    </source>
</evidence>
<comment type="pathway">
    <text evidence="4">Carbohydrate metabolism; tricarboxylic acid cycle; isocitrate from oxaloacetate: step 2/2.</text>
</comment>
<dbReference type="SUPFAM" id="SSF52016">
    <property type="entry name" value="LeuD/IlvD-like"/>
    <property type="match status" value="1"/>
</dbReference>
<evidence type="ECO:0000256" key="5">
    <source>
        <dbReference type="ARBA" id="ARBA00005026"/>
    </source>
</evidence>
<evidence type="ECO:0000256" key="12">
    <source>
        <dbReference type="ARBA" id="ARBA00023004"/>
    </source>
</evidence>
<evidence type="ECO:0000256" key="7">
    <source>
        <dbReference type="ARBA" id="ARBA00011245"/>
    </source>
</evidence>
<dbReference type="RefSeq" id="WP_107988920.1">
    <property type="nucleotide sequence ID" value="NZ_QAYG01000001.1"/>
</dbReference>
<proteinExistence type="inferred from homology"/>
<dbReference type="InterPro" id="IPR006249">
    <property type="entry name" value="Aconitase/IRP2"/>
</dbReference>
<evidence type="ECO:0000256" key="14">
    <source>
        <dbReference type="ARBA" id="ARBA00023239"/>
    </source>
</evidence>
<dbReference type="GO" id="GO:0003994">
    <property type="term" value="F:aconitate hydratase activity"/>
    <property type="evidence" value="ECO:0007669"/>
    <property type="project" value="UniProtKB-EC"/>
</dbReference>
<dbReference type="GO" id="GO:0006099">
    <property type="term" value="P:tricarboxylic acid cycle"/>
    <property type="evidence" value="ECO:0007669"/>
    <property type="project" value="UniProtKB-UniPathway"/>
</dbReference>
<keyword evidence="8 16" id="KW-0004">4Fe-4S</keyword>
<dbReference type="PROSITE" id="PS00450">
    <property type="entry name" value="ACONITASE_1"/>
    <property type="match status" value="1"/>
</dbReference>
<dbReference type="InterPro" id="IPR044137">
    <property type="entry name" value="AcnA_IRP_Swivel"/>
</dbReference>
<dbReference type="EC" id="4.2.1.3" evidence="16"/>
<evidence type="ECO:0000313" key="20">
    <source>
        <dbReference type="Proteomes" id="UP000244081"/>
    </source>
</evidence>
<comment type="pathway">
    <text evidence="5">Organic acid metabolism; propanoate degradation.</text>
</comment>
<dbReference type="FunFam" id="3.30.499.10:FF:000002">
    <property type="entry name" value="Aconitate hydratase"/>
    <property type="match status" value="1"/>
</dbReference>
<dbReference type="GO" id="GO:0046872">
    <property type="term" value="F:metal ion binding"/>
    <property type="evidence" value="ECO:0007669"/>
    <property type="project" value="UniProtKB-KW"/>
</dbReference>
<accession>A0A2T5VIB1</accession>
<comment type="similarity">
    <text evidence="6 16">Belongs to the aconitase/IPM isomerase family.</text>
</comment>
<name>A0A2T5VIB1_9HYPH</name>
<evidence type="ECO:0000256" key="8">
    <source>
        <dbReference type="ARBA" id="ARBA00022485"/>
    </source>
</evidence>
<dbReference type="UniPathway" id="UPA00223">
    <property type="reaction ID" value="UER00718"/>
</dbReference>
<dbReference type="FunFam" id="3.30.499.10:FF:000020">
    <property type="entry name" value="Aconitate hydratase A"/>
    <property type="match status" value="1"/>
</dbReference>
<dbReference type="FunFam" id="3.20.19.10:FF:000001">
    <property type="entry name" value="Aconitate hydratase"/>
    <property type="match status" value="1"/>
</dbReference>
<dbReference type="InterPro" id="IPR018136">
    <property type="entry name" value="Aconitase_4Fe-4S_BS"/>
</dbReference>
<evidence type="ECO:0000256" key="15">
    <source>
        <dbReference type="ARBA" id="ARBA00023501"/>
    </source>
</evidence>
<dbReference type="Pfam" id="PF00330">
    <property type="entry name" value="Aconitase"/>
    <property type="match status" value="1"/>
</dbReference>
<dbReference type="Proteomes" id="UP000244081">
    <property type="component" value="Unassembled WGS sequence"/>
</dbReference>
<dbReference type="CDD" id="cd01586">
    <property type="entry name" value="AcnA_IRP"/>
    <property type="match status" value="1"/>
</dbReference>
<dbReference type="SUPFAM" id="SSF53732">
    <property type="entry name" value="Aconitase iron-sulfur domain"/>
    <property type="match status" value="1"/>
</dbReference>
<comment type="caution">
    <text evidence="19">The sequence shown here is derived from an EMBL/GenBank/DDBJ whole genome shotgun (WGS) entry which is preliminary data.</text>
</comment>
<protein>
    <recommendedName>
        <fullName evidence="16">Aconitate hydratase</fullName>
        <shortName evidence="16">Aconitase</shortName>
        <ecNumber evidence="16">4.2.1.3</ecNumber>
    </recommendedName>
</protein>
<dbReference type="GO" id="GO:0051539">
    <property type="term" value="F:4 iron, 4 sulfur cluster binding"/>
    <property type="evidence" value="ECO:0007669"/>
    <property type="project" value="UniProtKB-KW"/>
</dbReference>
<feature type="domain" description="Aconitase/3-isopropylmalate dehydratase large subunit alpha/beta/alpha" evidence="17">
    <location>
        <begin position="78"/>
        <end position="562"/>
    </location>
</feature>
<dbReference type="InterPro" id="IPR036008">
    <property type="entry name" value="Aconitase_4Fe-4S_dom"/>
</dbReference>
<comment type="catalytic activity">
    <reaction evidence="1">
        <text>(2S,3R)-3-hydroxybutane-1,2,3-tricarboxylate = 2-methyl-cis-aconitate + H2O</text>
        <dbReference type="Rhea" id="RHEA:17941"/>
        <dbReference type="ChEBI" id="CHEBI:15377"/>
        <dbReference type="ChEBI" id="CHEBI:57429"/>
        <dbReference type="ChEBI" id="CHEBI:57872"/>
        <dbReference type="EC" id="4.2.1.99"/>
    </reaction>
</comment>
<keyword evidence="14 16" id="KW-0456">Lyase</keyword>
<dbReference type="GO" id="GO:0047456">
    <property type="term" value="F:2-methylisocitrate dehydratase activity"/>
    <property type="evidence" value="ECO:0007669"/>
    <property type="project" value="UniProtKB-EC"/>
</dbReference>
<dbReference type="Pfam" id="PF00694">
    <property type="entry name" value="Aconitase_C"/>
    <property type="match status" value="1"/>
</dbReference>
<evidence type="ECO:0000256" key="13">
    <source>
        <dbReference type="ARBA" id="ARBA00023014"/>
    </source>
</evidence>
<evidence type="ECO:0000256" key="9">
    <source>
        <dbReference type="ARBA" id="ARBA00022532"/>
    </source>
</evidence>
<keyword evidence="9" id="KW-0816">Tricarboxylic acid cycle</keyword>
<dbReference type="NCBIfam" id="NF009520">
    <property type="entry name" value="PRK12881.1"/>
    <property type="match status" value="1"/>
</dbReference>
<dbReference type="InterPro" id="IPR001030">
    <property type="entry name" value="Acoase/IPM_deHydtase_lsu_aba"/>
</dbReference>
<comment type="cofactor">
    <cofactor evidence="2">
        <name>[4Fe-4S] cluster</name>
        <dbReference type="ChEBI" id="CHEBI:49883"/>
    </cofactor>
</comment>
<gene>
    <name evidence="19" type="ORF">C8N35_1011555</name>
</gene>
<dbReference type="InterPro" id="IPR000573">
    <property type="entry name" value="AconitaseA/IPMdHydase_ssu_swvl"/>
</dbReference>
<keyword evidence="13 16" id="KW-0411">Iron-sulfur</keyword>
<keyword evidence="10" id="KW-0479">Metal-binding</keyword>
<evidence type="ECO:0000256" key="6">
    <source>
        <dbReference type="ARBA" id="ARBA00007185"/>
    </source>
</evidence>
<dbReference type="Gene3D" id="3.20.19.10">
    <property type="entry name" value="Aconitase, domain 4"/>
    <property type="match status" value="1"/>
</dbReference>
<evidence type="ECO:0000256" key="16">
    <source>
        <dbReference type="RuleBase" id="RU361275"/>
    </source>
</evidence>
<dbReference type="NCBIfam" id="NF006757">
    <property type="entry name" value="PRK09277.1"/>
    <property type="match status" value="1"/>
</dbReference>
<evidence type="ECO:0000256" key="1">
    <source>
        <dbReference type="ARBA" id="ARBA00000118"/>
    </source>
</evidence>
<dbReference type="OrthoDB" id="9764318at2"/>
<dbReference type="CDD" id="cd01580">
    <property type="entry name" value="AcnA_IRP_Swivel"/>
    <property type="match status" value="1"/>
</dbReference>
<comment type="function">
    <text evidence="16">Catalyzes the isomerization of citrate to isocitrate via cis-aconitate.</text>
</comment>
<evidence type="ECO:0000313" key="19">
    <source>
        <dbReference type="EMBL" id="PTW63501.1"/>
    </source>
</evidence>
<dbReference type="InterPro" id="IPR015931">
    <property type="entry name" value="Acnase/IPM_dHydase_lsu_aba_1/3"/>
</dbReference>
<reference evidence="19 20" key="1">
    <citation type="submission" date="2018-04" db="EMBL/GenBank/DDBJ databases">
        <title>Genomic Encyclopedia of Archaeal and Bacterial Type Strains, Phase II (KMG-II): from individual species to whole genera.</title>
        <authorList>
            <person name="Goeker M."/>
        </authorList>
    </citation>
    <scope>NUCLEOTIDE SEQUENCE [LARGE SCALE GENOMIC DNA]</scope>
    <source>
        <strain evidence="19 20">DSM 23382</strain>
    </source>
</reference>
<keyword evidence="11" id="KW-0694">RNA-binding</keyword>
<dbReference type="PANTHER" id="PTHR11670">
    <property type="entry name" value="ACONITASE/IRON-RESPONSIVE ELEMENT FAMILY MEMBER"/>
    <property type="match status" value="1"/>
</dbReference>
<comment type="catalytic activity">
    <reaction evidence="15 16">
        <text>citrate = D-threo-isocitrate</text>
        <dbReference type="Rhea" id="RHEA:10336"/>
        <dbReference type="ChEBI" id="CHEBI:15562"/>
        <dbReference type="ChEBI" id="CHEBI:16947"/>
        <dbReference type="EC" id="4.2.1.3"/>
    </reaction>
</comment>
<evidence type="ECO:0000256" key="10">
    <source>
        <dbReference type="ARBA" id="ARBA00022723"/>
    </source>
</evidence>
<dbReference type="AlphaFoldDB" id="A0A2T5VIB1"/>